<dbReference type="Proteomes" id="UP000789524">
    <property type="component" value="Unassembled WGS sequence"/>
</dbReference>
<keyword evidence="3" id="KW-0809">Transit peptide</keyword>
<gene>
    <name evidence="9" type="ORF">DCHRY22_LOCUS8841</name>
</gene>
<dbReference type="GO" id="GO:1990904">
    <property type="term" value="C:ribonucleoprotein complex"/>
    <property type="evidence" value="ECO:0007669"/>
    <property type="project" value="UniProtKB-KW"/>
</dbReference>
<keyword evidence="6" id="KW-0687">Ribonucleoprotein</keyword>
<sequence>MLRSVFPALRSIRLVSTPCYNAARNILYQPRSFATLSKVSNNCALPQLKNDSLVNNRQILEISKNIVVVPARTVIKFSLQKGKRKSVKAVVKRFFRLHWGGWIRTKIGRHKKLWKKSSKQKRRLRQHVFCNATQNTLLDKMVTRYWKKPKYYVDDPYAPYHTREENSPSQEENQEIFIKQYL</sequence>
<evidence type="ECO:0000313" key="9">
    <source>
        <dbReference type="EMBL" id="CAG9569442.1"/>
    </source>
</evidence>
<name>A0A8J2W4C6_9NEOP</name>
<evidence type="ECO:0000313" key="10">
    <source>
        <dbReference type="Proteomes" id="UP000789524"/>
    </source>
</evidence>
<dbReference type="InterPro" id="IPR019338">
    <property type="entry name" value="Ribosomal_bL35m"/>
</dbReference>
<evidence type="ECO:0000256" key="4">
    <source>
        <dbReference type="ARBA" id="ARBA00022980"/>
    </source>
</evidence>
<dbReference type="InterPro" id="IPR037229">
    <property type="entry name" value="Ribosomal_bL35_sf"/>
</dbReference>
<protein>
    <recommendedName>
        <fullName evidence="7">Large ribosomal subunit protein bL35m</fullName>
    </recommendedName>
    <alternativeName>
        <fullName evidence="8">39S ribosomal protein L35, mitochondrial</fullName>
    </alternativeName>
</protein>
<dbReference type="Gene3D" id="4.10.410.60">
    <property type="match status" value="1"/>
</dbReference>
<dbReference type="GO" id="GO:0006412">
    <property type="term" value="P:translation"/>
    <property type="evidence" value="ECO:0007669"/>
    <property type="project" value="InterPro"/>
</dbReference>
<evidence type="ECO:0000256" key="1">
    <source>
        <dbReference type="ARBA" id="ARBA00004173"/>
    </source>
</evidence>
<evidence type="ECO:0000256" key="6">
    <source>
        <dbReference type="ARBA" id="ARBA00023274"/>
    </source>
</evidence>
<dbReference type="GO" id="GO:0005840">
    <property type="term" value="C:ribosome"/>
    <property type="evidence" value="ECO:0007669"/>
    <property type="project" value="UniProtKB-KW"/>
</dbReference>
<comment type="subcellular location">
    <subcellularLocation>
        <location evidence="1">Mitochondrion</location>
    </subcellularLocation>
</comment>
<dbReference type="OrthoDB" id="5847109at2759"/>
<evidence type="ECO:0000256" key="7">
    <source>
        <dbReference type="ARBA" id="ARBA00035273"/>
    </source>
</evidence>
<comment type="similarity">
    <text evidence="2">Belongs to the bacterial ribosomal protein bL35 family.</text>
</comment>
<organism evidence="9 10">
    <name type="scientific">Danaus chrysippus</name>
    <name type="common">African queen</name>
    <dbReference type="NCBI Taxonomy" id="151541"/>
    <lineage>
        <taxon>Eukaryota</taxon>
        <taxon>Metazoa</taxon>
        <taxon>Ecdysozoa</taxon>
        <taxon>Arthropoda</taxon>
        <taxon>Hexapoda</taxon>
        <taxon>Insecta</taxon>
        <taxon>Pterygota</taxon>
        <taxon>Neoptera</taxon>
        <taxon>Endopterygota</taxon>
        <taxon>Lepidoptera</taxon>
        <taxon>Glossata</taxon>
        <taxon>Ditrysia</taxon>
        <taxon>Papilionoidea</taxon>
        <taxon>Nymphalidae</taxon>
        <taxon>Danainae</taxon>
        <taxon>Danaini</taxon>
        <taxon>Danaina</taxon>
        <taxon>Danaus</taxon>
        <taxon>Anosia</taxon>
    </lineage>
</organism>
<dbReference type="AlphaFoldDB" id="A0A8J2W4C6"/>
<dbReference type="PANTHER" id="PTHR15909">
    <property type="entry name" value="39S RIBOSOMAL PROTEIN L35, MITOCHONDRIAL"/>
    <property type="match status" value="1"/>
</dbReference>
<dbReference type="EMBL" id="CAKASE010000063">
    <property type="protein sequence ID" value="CAG9569442.1"/>
    <property type="molecule type" value="Genomic_DNA"/>
</dbReference>
<dbReference type="Pfam" id="PF01632">
    <property type="entry name" value="Ribosomal_L35p"/>
    <property type="match status" value="1"/>
</dbReference>
<evidence type="ECO:0000256" key="5">
    <source>
        <dbReference type="ARBA" id="ARBA00023128"/>
    </source>
</evidence>
<evidence type="ECO:0000256" key="8">
    <source>
        <dbReference type="ARBA" id="ARBA00035418"/>
    </source>
</evidence>
<reference evidence="9" key="1">
    <citation type="submission" date="2021-09" db="EMBL/GenBank/DDBJ databases">
        <authorList>
            <person name="Martin H S."/>
        </authorList>
    </citation>
    <scope>NUCLEOTIDE SEQUENCE</scope>
</reference>
<dbReference type="GO" id="GO:0005739">
    <property type="term" value="C:mitochondrion"/>
    <property type="evidence" value="ECO:0007669"/>
    <property type="project" value="UniProtKB-SubCell"/>
</dbReference>
<keyword evidence="10" id="KW-1185">Reference proteome</keyword>
<dbReference type="PANTHER" id="PTHR15909:SF0">
    <property type="entry name" value="LARGE RIBOSOMAL SUBUNIT PROTEIN BL35M"/>
    <property type="match status" value="1"/>
</dbReference>
<keyword evidence="4" id="KW-0689">Ribosomal protein</keyword>
<dbReference type="InterPro" id="IPR021137">
    <property type="entry name" value="Ribosomal_bL35-like"/>
</dbReference>
<accession>A0A8J2W4C6</accession>
<evidence type="ECO:0000256" key="3">
    <source>
        <dbReference type="ARBA" id="ARBA00022946"/>
    </source>
</evidence>
<dbReference type="SUPFAM" id="SSF143034">
    <property type="entry name" value="L35p-like"/>
    <property type="match status" value="1"/>
</dbReference>
<keyword evidence="5" id="KW-0496">Mitochondrion</keyword>
<proteinExistence type="inferred from homology"/>
<comment type="caution">
    <text evidence="9">The sequence shown here is derived from an EMBL/GenBank/DDBJ whole genome shotgun (WGS) entry which is preliminary data.</text>
</comment>
<evidence type="ECO:0000256" key="2">
    <source>
        <dbReference type="ARBA" id="ARBA00006598"/>
    </source>
</evidence>
<dbReference type="GO" id="GO:0003735">
    <property type="term" value="F:structural constituent of ribosome"/>
    <property type="evidence" value="ECO:0007669"/>
    <property type="project" value="InterPro"/>
</dbReference>